<accession>A0A5N6ZIM8</accession>
<evidence type="ECO:0000256" key="1">
    <source>
        <dbReference type="SAM" id="MobiDB-lite"/>
    </source>
</evidence>
<evidence type="ECO:0000313" key="2">
    <source>
        <dbReference type="EMBL" id="KAE8357083.1"/>
    </source>
</evidence>
<dbReference type="Proteomes" id="UP000326268">
    <property type="component" value="Unassembled WGS sequence"/>
</dbReference>
<feature type="region of interest" description="Disordered" evidence="1">
    <location>
        <begin position="1"/>
        <end position="52"/>
    </location>
</feature>
<sequence>MRYEAPVGERQAQAAGPRPSRLTQRPSAPSPSLVTPTGGGGTYPKQVHHPSQ</sequence>
<protein>
    <submittedName>
        <fullName evidence="2">Uncharacterized protein</fullName>
    </submittedName>
</protein>
<dbReference type="EMBL" id="ML738187">
    <property type="protein sequence ID" value="KAE8357083.1"/>
    <property type="molecule type" value="Genomic_DNA"/>
</dbReference>
<feature type="compositionally biased region" description="Polar residues" evidence="1">
    <location>
        <begin position="21"/>
        <end position="35"/>
    </location>
</feature>
<dbReference type="GeneID" id="43658224"/>
<name>A0A5N6ZIM8_9EURO</name>
<dbReference type="AlphaFoldDB" id="A0A5N6ZIM8"/>
<keyword evidence="3" id="KW-1185">Reference proteome</keyword>
<organism evidence="2 3">
    <name type="scientific">Aspergillus caelatus</name>
    <dbReference type="NCBI Taxonomy" id="61420"/>
    <lineage>
        <taxon>Eukaryota</taxon>
        <taxon>Fungi</taxon>
        <taxon>Dikarya</taxon>
        <taxon>Ascomycota</taxon>
        <taxon>Pezizomycotina</taxon>
        <taxon>Eurotiomycetes</taxon>
        <taxon>Eurotiomycetidae</taxon>
        <taxon>Eurotiales</taxon>
        <taxon>Aspergillaceae</taxon>
        <taxon>Aspergillus</taxon>
        <taxon>Aspergillus subgen. Circumdati</taxon>
    </lineage>
</organism>
<dbReference type="RefSeq" id="XP_031920164.1">
    <property type="nucleotide sequence ID" value="XM_032073778.1"/>
</dbReference>
<proteinExistence type="predicted"/>
<reference evidence="2 3" key="1">
    <citation type="submission" date="2019-04" db="EMBL/GenBank/DDBJ databases">
        <title>Friends and foes A comparative genomics studyof 23 Aspergillus species from section Flavi.</title>
        <authorList>
            <consortium name="DOE Joint Genome Institute"/>
            <person name="Kjaerbolling I."/>
            <person name="Vesth T."/>
            <person name="Frisvad J.C."/>
            <person name="Nybo J.L."/>
            <person name="Theobald S."/>
            <person name="Kildgaard S."/>
            <person name="Isbrandt T."/>
            <person name="Kuo A."/>
            <person name="Sato A."/>
            <person name="Lyhne E.K."/>
            <person name="Kogle M.E."/>
            <person name="Wiebenga A."/>
            <person name="Kun R.S."/>
            <person name="Lubbers R.J."/>
            <person name="Makela M.R."/>
            <person name="Barry K."/>
            <person name="Chovatia M."/>
            <person name="Clum A."/>
            <person name="Daum C."/>
            <person name="Haridas S."/>
            <person name="He G."/>
            <person name="LaButti K."/>
            <person name="Lipzen A."/>
            <person name="Mondo S."/>
            <person name="Riley R."/>
            <person name="Salamov A."/>
            <person name="Simmons B.A."/>
            <person name="Magnuson J.K."/>
            <person name="Henrissat B."/>
            <person name="Mortensen U.H."/>
            <person name="Larsen T.O."/>
            <person name="Devries R.P."/>
            <person name="Grigoriev I.V."/>
            <person name="Machida M."/>
            <person name="Baker S.E."/>
            <person name="Andersen M.R."/>
        </authorList>
    </citation>
    <scope>NUCLEOTIDE SEQUENCE [LARGE SCALE GENOMIC DNA]</scope>
    <source>
        <strain evidence="2 3">CBS 763.97</strain>
    </source>
</reference>
<gene>
    <name evidence="2" type="ORF">BDV27DRAFT_164869</name>
</gene>
<evidence type="ECO:0000313" key="3">
    <source>
        <dbReference type="Proteomes" id="UP000326268"/>
    </source>
</evidence>